<dbReference type="EMBL" id="GBRH01251956">
    <property type="protein sequence ID" value="JAD45939.1"/>
    <property type="molecule type" value="Transcribed_RNA"/>
</dbReference>
<reference evidence="1" key="2">
    <citation type="journal article" date="2015" name="Data Brief">
        <title>Shoot transcriptome of the giant reed, Arundo donax.</title>
        <authorList>
            <person name="Barrero R.A."/>
            <person name="Guerrero F.D."/>
            <person name="Moolhuijzen P."/>
            <person name="Goolsby J.A."/>
            <person name="Tidwell J."/>
            <person name="Bellgard S.E."/>
            <person name="Bellgard M.I."/>
        </authorList>
    </citation>
    <scope>NUCLEOTIDE SEQUENCE</scope>
    <source>
        <tissue evidence="1">Shoot tissue taken approximately 20 cm above the soil surface</tissue>
    </source>
</reference>
<evidence type="ECO:0000313" key="1">
    <source>
        <dbReference type="EMBL" id="JAD45939.1"/>
    </source>
</evidence>
<reference evidence="1" key="1">
    <citation type="submission" date="2014-09" db="EMBL/GenBank/DDBJ databases">
        <authorList>
            <person name="Magalhaes I.L.F."/>
            <person name="Oliveira U."/>
            <person name="Santos F.R."/>
            <person name="Vidigal T.H.D.A."/>
            <person name="Brescovit A.D."/>
            <person name="Santos A.J."/>
        </authorList>
    </citation>
    <scope>NUCLEOTIDE SEQUENCE</scope>
    <source>
        <tissue evidence="1">Shoot tissue taken approximately 20 cm above the soil surface</tissue>
    </source>
</reference>
<accession>A0A0A9A2S0</accession>
<proteinExistence type="predicted"/>
<organism evidence="1">
    <name type="scientific">Arundo donax</name>
    <name type="common">Giant reed</name>
    <name type="synonym">Donax arundinaceus</name>
    <dbReference type="NCBI Taxonomy" id="35708"/>
    <lineage>
        <taxon>Eukaryota</taxon>
        <taxon>Viridiplantae</taxon>
        <taxon>Streptophyta</taxon>
        <taxon>Embryophyta</taxon>
        <taxon>Tracheophyta</taxon>
        <taxon>Spermatophyta</taxon>
        <taxon>Magnoliopsida</taxon>
        <taxon>Liliopsida</taxon>
        <taxon>Poales</taxon>
        <taxon>Poaceae</taxon>
        <taxon>PACMAD clade</taxon>
        <taxon>Arundinoideae</taxon>
        <taxon>Arundineae</taxon>
        <taxon>Arundo</taxon>
    </lineage>
</organism>
<sequence length="81" mass="9226">MGQNFRPEIQMTEVICLFSAIKQPITAHTCEIADSLKSELFLGYMIGEAKLSFESISVYILEFGMDYEEHRILIYVSIGNT</sequence>
<name>A0A0A9A2S0_ARUDO</name>
<protein>
    <submittedName>
        <fullName evidence="1">Uncharacterized protein</fullName>
    </submittedName>
</protein>
<dbReference type="AlphaFoldDB" id="A0A0A9A2S0"/>